<accession>A0A6M0RUK0</accession>
<dbReference type="Proteomes" id="UP000481033">
    <property type="component" value="Unassembled WGS sequence"/>
</dbReference>
<dbReference type="PROSITE" id="PS51819">
    <property type="entry name" value="VOC"/>
    <property type="match status" value="1"/>
</dbReference>
<comment type="caution">
    <text evidence="2">The sequence shown here is derived from an EMBL/GenBank/DDBJ whole genome shotgun (WGS) entry which is preliminary data.</text>
</comment>
<evidence type="ECO:0000313" key="2">
    <source>
        <dbReference type="EMBL" id="NEZ59894.1"/>
    </source>
</evidence>
<dbReference type="InterPro" id="IPR052164">
    <property type="entry name" value="Anthracycline_SecMetBiosynth"/>
</dbReference>
<dbReference type="InterPro" id="IPR004360">
    <property type="entry name" value="Glyas_Fos-R_dOase_dom"/>
</dbReference>
<sequence length="129" mass="14397">MDVKAASTRLLVSDITNCCRFYRDLLGLTVIVETPSYAEFEAAGQTISLFHQEEMASIIHTSDKPTSVDSQDKTVLIFTITDLDGTYSQLRQGGVHFDEPPTQNSDFNLKIAYCRDPEGNLIGLFENLM</sequence>
<proteinExistence type="predicted"/>
<dbReference type="Pfam" id="PF00903">
    <property type="entry name" value="Glyoxalase"/>
    <property type="match status" value="1"/>
</dbReference>
<gene>
    <name evidence="2" type="ORF">DXZ20_30480</name>
</gene>
<name>A0A6M0RUK0_9CYAN</name>
<feature type="domain" description="VOC" evidence="1">
    <location>
        <begin position="4"/>
        <end position="127"/>
    </location>
</feature>
<dbReference type="RefSeq" id="WP_163702667.1">
    <property type="nucleotide sequence ID" value="NZ_QXHD01000004.1"/>
</dbReference>
<dbReference type="PANTHER" id="PTHR33993">
    <property type="entry name" value="GLYOXALASE-RELATED"/>
    <property type="match status" value="1"/>
</dbReference>
<reference evidence="2 3" key="1">
    <citation type="journal article" date="2020" name="Microb. Ecol.">
        <title>Ecogenomics of the Marine Benthic Filamentous Cyanobacterium Adonisia.</title>
        <authorList>
            <person name="Walter J.M."/>
            <person name="Coutinho F.H."/>
            <person name="Leomil L."/>
            <person name="Hargreaves P.I."/>
            <person name="Campeao M.E."/>
            <person name="Vieira V.V."/>
            <person name="Silva B.S."/>
            <person name="Fistarol G.O."/>
            <person name="Salomon P.S."/>
            <person name="Sawabe T."/>
            <person name="Mino S."/>
            <person name="Hosokawa M."/>
            <person name="Miyashita H."/>
            <person name="Maruyama F."/>
            <person name="van Verk M.C."/>
            <person name="Dutilh B.E."/>
            <person name="Thompson C.C."/>
            <person name="Thompson F.L."/>
        </authorList>
    </citation>
    <scope>NUCLEOTIDE SEQUENCE [LARGE SCALE GENOMIC DNA]</scope>
    <source>
        <strain evidence="2 3">CCMR0081</strain>
    </source>
</reference>
<organism evidence="2 3">
    <name type="scientific">Adonisia turfae CCMR0081</name>
    <dbReference type="NCBI Taxonomy" id="2292702"/>
    <lineage>
        <taxon>Bacteria</taxon>
        <taxon>Bacillati</taxon>
        <taxon>Cyanobacteriota</taxon>
        <taxon>Adonisia</taxon>
        <taxon>Adonisia turfae</taxon>
    </lineage>
</organism>
<protein>
    <submittedName>
        <fullName evidence="2">VOC family protein</fullName>
    </submittedName>
</protein>
<dbReference type="EMBL" id="QXHD01000004">
    <property type="protein sequence ID" value="NEZ59894.1"/>
    <property type="molecule type" value="Genomic_DNA"/>
</dbReference>
<keyword evidence="3" id="KW-1185">Reference proteome</keyword>
<dbReference type="InterPro" id="IPR029068">
    <property type="entry name" value="Glyas_Bleomycin-R_OHBP_Dase"/>
</dbReference>
<dbReference type="SUPFAM" id="SSF54593">
    <property type="entry name" value="Glyoxalase/Bleomycin resistance protein/Dihydroxybiphenyl dioxygenase"/>
    <property type="match status" value="1"/>
</dbReference>
<evidence type="ECO:0000259" key="1">
    <source>
        <dbReference type="PROSITE" id="PS51819"/>
    </source>
</evidence>
<dbReference type="AlphaFoldDB" id="A0A6M0RUK0"/>
<dbReference type="InterPro" id="IPR037523">
    <property type="entry name" value="VOC_core"/>
</dbReference>
<dbReference type="Gene3D" id="3.10.180.10">
    <property type="entry name" value="2,3-Dihydroxybiphenyl 1,2-Dioxygenase, domain 1"/>
    <property type="match status" value="1"/>
</dbReference>
<dbReference type="PANTHER" id="PTHR33993:SF14">
    <property type="entry name" value="GB|AAF24581.1"/>
    <property type="match status" value="1"/>
</dbReference>
<evidence type="ECO:0000313" key="3">
    <source>
        <dbReference type="Proteomes" id="UP000481033"/>
    </source>
</evidence>